<feature type="binding site" evidence="3">
    <location>
        <position position="8"/>
    </location>
    <ligand>
        <name>a divalent metal cation</name>
        <dbReference type="ChEBI" id="CHEBI:60240"/>
        <label>1</label>
    </ligand>
</feature>
<dbReference type="InterPro" id="IPR032466">
    <property type="entry name" value="Metal_Hydrolase"/>
</dbReference>
<dbReference type="PANTHER" id="PTHR46124">
    <property type="entry name" value="D-AMINOACYL-TRNA DEACYLASE"/>
    <property type="match status" value="1"/>
</dbReference>
<dbReference type="PANTHER" id="PTHR46124:SF2">
    <property type="entry name" value="D-AMINOACYL-TRNA DEACYLASE"/>
    <property type="match status" value="1"/>
</dbReference>
<gene>
    <name evidence="4" type="ORF">A2886_03305</name>
</gene>
<organism evidence="4 5">
    <name type="scientific">candidate division WWE3 bacterium RIFCSPHIGHO2_01_FULL_42_13</name>
    <dbReference type="NCBI Taxonomy" id="1802617"/>
    <lineage>
        <taxon>Bacteria</taxon>
        <taxon>Katanobacteria</taxon>
    </lineage>
</organism>
<feature type="binding site" evidence="3">
    <location>
        <position position="6"/>
    </location>
    <ligand>
        <name>a divalent metal cation</name>
        <dbReference type="ChEBI" id="CHEBI:60240"/>
        <label>1</label>
    </ligand>
</feature>
<name>A0A1F4UUI0_UNCKA</name>
<evidence type="ECO:0000313" key="4">
    <source>
        <dbReference type="EMBL" id="OGC47863.1"/>
    </source>
</evidence>
<dbReference type="NCBIfam" id="TIGR00010">
    <property type="entry name" value="YchF/TatD family DNA exonuclease"/>
    <property type="match status" value="1"/>
</dbReference>
<evidence type="ECO:0000313" key="5">
    <source>
        <dbReference type="Proteomes" id="UP000176608"/>
    </source>
</evidence>
<sequence>MLIDTHCHVPDESYEKTPAQLISEASAEGVEKLITIGTNLEDSKIVIKTAEEFESVFAAIGIYPHEEVQRPIDETIQKLRELVDSSNKIVGIGECGFDIATETVNVQTQTQRPLDEQRMLFEKQIELAMEKDLPLIIHNRNGDAEVLNSLKRFANITNTNPTGVAHCFTSTWSFAKQLLDLGFYISFSAIITYPSGKPIWETAQKAPLDKVLVETDAPFLSPQGLRNKVNEPKYVKMTAKTLADIRNISFEELANATYENSCRLFKKMAAQPTKA</sequence>
<dbReference type="EMBL" id="MEVA01000002">
    <property type="protein sequence ID" value="OGC47863.1"/>
    <property type="molecule type" value="Genomic_DNA"/>
</dbReference>
<comment type="caution">
    <text evidence="4">The sequence shown here is derived from an EMBL/GenBank/DDBJ whole genome shotgun (WGS) entry which is preliminary data.</text>
</comment>
<dbReference type="Proteomes" id="UP000176608">
    <property type="component" value="Unassembled WGS sequence"/>
</dbReference>
<evidence type="ECO:0000256" key="2">
    <source>
        <dbReference type="ARBA" id="ARBA00022801"/>
    </source>
</evidence>
<accession>A0A1F4UUI0</accession>
<evidence type="ECO:0000256" key="1">
    <source>
        <dbReference type="ARBA" id="ARBA00022723"/>
    </source>
</evidence>
<dbReference type="Pfam" id="PF01026">
    <property type="entry name" value="TatD_DNase"/>
    <property type="match status" value="1"/>
</dbReference>
<keyword evidence="1 3" id="KW-0479">Metal-binding</keyword>
<feature type="binding site" evidence="3">
    <location>
        <position position="216"/>
    </location>
    <ligand>
        <name>a divalent metal cation</name>
        <dbReference type="ChEBI" id="CHEBI:60240"/>
        <label>1</label>
    </ligand>
</feature>
<feature type="binding site" evidence="3">
    <location>
        <position position="166"/>
    </location>
    <ligand>
        <name>a divalent metal cation</name>
        <dbReference type="ChEBI" id="CHEBI:60240"/>
        <label>2</label>
    </ligand>
</feature>
<dbReference type="FunFam" id="3.20.20.140:FF:000005">
    <property type="entry name" value="TatD family hydrolase"/>
    <property type="match status" value="1"/>
</dbReference>
<protein>
    <recommendedName>
        <fullName evidence="6">Hydrolase TatD</fullName>
    </recommendedName>
</protein>
<keyword evidence="2" id="KW-0378">Hydrolase</keyword>
<feature type="binding site" evidence="3">
    <location>
        <position position="94"/>
    </location>
    <ligand>
        <name>a divalent metal cation</name>
        <dbReference type="ChEBI" id="CHEBI:60240"/>
        <label>1</label>
    </ligand>
</feature>
<evidence type="ECO:0008006" key="6">
    <source>
        <dbReference type="Google" id="ProtNLM"/>
    </source>
</evidence>
<dbReference type="STRING" id="1802617.A2886_03305"/>
<proteinExistence type="predicted"/>
<dbReference type="GO" id="GO:0046872">
    <property type="term" value="F:metal ion binding"/>
    <property type="evidence" value="ECO:0007669"/>
    <property type="project" value="UniProtKB-KW"/>
</dbReference>
<dbReference type="SUPFAM" id="SSF51556">
    <property type="entry name" value="Metallo-dependent hydrolases"/>
    <property type="match status" value="1"/>
</dbReference>
<dbReference type="AlphaFoldDB" id="A0A1F4UUI0"/>
<dbReference type="InterPro" id="IPR001130">
    <property type="entry name" value="TatD-like"/>
</dbReference>
<dbReference type="GO" id="GO:0004536">
    <property type="term" value="F:DNA nuclease activity"/>
    <property type="evidence" value="ECO:0007669"/>
    <property type="project" value="InterPro"/>
</dbReference>
<dbReference type="Gene3D" id="3.20.20.140">
    <property type="entry name" value="Metal-dependent hydrolases"/>
    <property type="match status" value="1"/>
</dbReference>
<evidence type="ECO:0000256" key="3">
    <source>
        <dbReference type="PIRSR" id="PIRSR005902-1"/>
    </source>
</evidence>
<dbReference type="InterPro" id="IPR015991">
    <property type="entry name" value="TatD/YcfH-like"/>
</dbReference>
<dbReference type="PIRSF" id="PIRSF005902">
    <property type="entry name" value="DNase_TatD"/>
    <property type="match status" value="1"/>
</dbReference>
<feature type="binding site" evidence="3">
    <location>
        <position position="138"/>
    </location>
    <ligand>
        <name>a divalent metal cation</name>
        <dbReference type="ChEBI" id="CHEBI:60240"/>
        <label>2</label>
    </ligand>
</feature>
<reference evidence="4 5" key="1">
    <citation type="journal article" date="2016" name="Nat. Commun.">
        <title>Thousands of microbial genomes shed light on interconnected biogeochemical processes in an aquifer system.</title>
        <authorList>
            <person name="Anantharaman K."/>
            <person name="Brown C.T."/>
            <person name="Hug L.A."/>
            <person name="Sharon I."/>
            <person name="Castelle C.J."/>
            <person name="Probst A.J."/>
            <person name="Thomas B.C."/>
            <person name="Singh A."/>
            <person name="Wilkins M.J."/>
            <person name="Karaoz U."/>
            <person name="Brodie E.L."/>
            <person name="Williams K.H."/>
            <person name="Hubbard S.S."/>
            <person name="Banfield J.F."/>
        </authorList>
    </citation>
    <scope>NUCLEOTIDE SEQUENCE [LARGE SCALE GENOMIC DNA]</scope>
</reference>
<dbReference type="CDD" id="cd01310">
    <property type="entry name" value="TatD_DNAse"/>
    <property type="match status" value="1"/>
</dbReference>
<dbReference type="GO" id="GO:0016788">
    <property type="term" value="F:hydrolase activity, acting on ester bonds"/>
    <property type="evidence" value="ECO:0007669"/>
    <property type="project" value="InterPro"/>
</dbReference>